<organism evidence="2 3">
    <name type="scientific">Citricoccus muralis</name>
    <dbReference type="NCBI Taxonomy" id="169134"/>
    <lineage>
        <taxon>Bacteria</taxon>
        <taxon>Bacillati</taxon>
        <taxon>Actinomycetota</taxon>
        <taxon>Actinomycetes</taxon>
        <taxon>Micrococcales</taxon>
        <taxon>Micrococcaceae</taxon>
        <taxon>Citricoccus</taxon>
    </lineage>
</organism>
<sequence>MSDLRQPQRSGPDHPDHNDPWAMQLVVHRVKTDPALHRDVLAAAATAVARLLDDPRSHGDGDWASAVRHWRAGWIRKVTRRADNKRWDDVQHLPGLTVTVNHTQNSTSAAEVRALVPGPLTPLPPEVKKLQVGGTEFPRSIEPAVSAQSQADAVVTVVMAPGLELSTGKAAAQAGHAAQLAYERLCVVAAEPSSDSPAATALLDAWRADGFRVNIVEPESDQDPLWVRQDLPIRVVDAGLTEVNGPTETARAFW</sequence>
<dbReference type="SUPFAM" id="SSF102462">
    <property type="entry name" value="Peptidyl-tRNA hydrolase II"/>
    <property type="match status" value="1"/>
</dbReference>
<reference evidence="2 3" key="1">
    <citation type="submission" date="2023-04" db="EMBL/GenBank/DDBJ databases">
        <title>Funneling lignin-derived compounds into biodiesel using alkali-halophilic Citricoccus sp. P2.</title>
        <authorList>
            <person name="Luo C.-B."/>
        </authorList>
    </citation>
    <scope>NUCLEOTIDE SEQUENCE [LARGE SCALE GENOMIC DNA]</scope>
    <source>
        <strain evidence="2 3">P2</strain>
    </source>
</reference>
<feature type="region of interest" description="Disordered" evidence="1">
    <location>
        <begin position="1"/>
        <end position="20"/>
    </location>
</feature>
<evidence type="ECO:0000256" key="1">
    <source>
        <dbReference type="SAM" id="MobiDB-lite"/>
    </source>
</evidence>
<evidence type="ECO:0000313" key="2">
    <source>
        <dbReference type="EMBL" id="WFP17294.1"/>
    </source>
</evidence>
<dbReference type="RefSeq" id="WP_278158691.1">
    <property type="nucleotide sequence ID" value="NZ_CP121252.1"/>
</dbReference>
<name>A0ABY8H8Y4_9MICC</name>
<protein>
    <submittedName>
        <fullName evidence="2">Peptidyl-tRNA hydrolase</fullName>
    </submittedName>
</protein>
<dbReference type="Proteomes" id="UP001219037">
    <property type="component" value="Chromosome"/>
</dbReference>
<dbReference type="InterPro" id="IPR023476">
    <property type="entry name" value="Pep_tRNA_hydro_II_dom_sf"/>
</dbReference>
<dbReference type="GO" id="GO:0016787">
    <property type="term" value="F:hydrolase activity"/>
    <property type="evidence" value="ECO:0007669"/>
    <property type="project" value="UniProtKB-KW"/>
</dbReference>
<dbReference type="EMBL" id="CP121252">
    <property type="protein sequence ID" value="WFP17294.1"/>
    <property type="molecule type" value="Genomic_DNA"/>
</dbReference>
<accession>A0ABY8H8Y4</accession>
<proteinExistence type="predicted"/>
<keyword evidence="3" id="KW-1185">Reference proteome</keyword>
<evidence type="ECO:0000313" key="3">
    <source>
        <dbReference type="Proteomes" id="UP001219037"/>
    </source>
</evidence>
<dbReference type="Gene3D" id="3.40.1490.10">
    <property type="entry name" value="Bit1"/>
    <property type="match status" value="1"/>
</dbReference>
<keyword evidence="2" id="KW-0378">Hydrolase</keyword>
<gene>
    <name evidence="2" type="ORF">P8192_04055</name>
</gene>